<dbReference type="Proteomes" id="UP000299102">
    <property type="component" value="Unassembled WGS sequence"/>
</dbReference>
<sequence>MKPFKKRQERRVIKIIPIHAECGIDSGEFKCRRPRPPPRPCPGAAQRPLPSSGRAHSKPGLNLGRF</sequence>
<accession>A0A4C1TLU9</accession>
<proteinExistence type="predicted"/>
<feature type="region of interest" description="Disordered" evidence="1">
    <location>
        <begin position="27"/>
        <end position="66"/>
    </location>
</feature>
<evidence type="ECO:0000256" key="1">
    <source>
        <dbReference type="SAM" id="MobiDB-lite"/>
    </source>
</evidence>
<gene>
    <name evidence="2" type="ORF">EVAR_92204_1</name>
</gene>
<evidence type="ECO:0000313" key="3">
    <source>
        <dbReference type="Proteomes" id="UP000299102"/>
    </source>
</evidence>
<keyword evidence="3" id="KW-1185">Reference proteome</keyword>
<dbReference type="EMBL" id="BGZK01000070">
    <property type="protein sequence ID" value="GBP15196.1"/>
    <property type="molecule type" value="Genomic_DNA"/>
</dbReference>
<evidence type="ECO:0000313" key="2">
    <source>
        <dbReference type="EMBL" id="GBP15196.1"/>
    </source>
</evidence>
<protein>
    <submittedName>
        <fullName evidence="2">Uncharacterized protein</fullName>
    </submittedName>
</protein>
<reference evidence="2 3" key="1">
    <citation type="journal article" date="2019" name="Commun. Biol.">
        <title>The bagworm genome reveals a unique fibroin gene that provides high tensile strength.</title>
        <authorList>
            <person name="Kono N."/>
            <person name="Nakamura H."/>
            <person name="Ohtoshi R."/>
            <person name="Tomita M."/>
            <person name="Numata K."/>
            <person name="Arakawa K."/>
        </authorList>
    </citation>
    <scope>NUCLEOTIDE SEQUENCE [LARGE SCALE GENOMIC DNA]</scope>
</reference>
<comment type="caution">
    <text evidence="2">The sequence shown here is derived from an EMBL/GenBank/DDBJ whole genome shotgun (WGS) entry which is preliminary data.</text>
</comment>
<name>A0A4C1TLU9_EUMVA</name>
<dbReference type="AlphaFoldDB" id="A0A4C1TLU9"/>
<organism evidence="2 3">
    <name type="scientific">Eumeta variegata</name>
    <name type="common">Bagworm moth</name>
    <name type="synonym">Eumeta japonica</name>
    <dbReference type="NCBI Taxonomy" id="151549"/>
    <lineage>
        <taxon>Eukaryota</taxon>
        <taxon>Metazoa</taxon>
        <taxon>Ecdysozoa</taxon>
        <taxon>Arthropoda</taxon>
        <taxon>Hexapoda</taxon>
        <taxon>Insecta</taxon>
        <taxon>Pterygota</taxon>
        <taxon>Neoptera</taxon>
        <taxon>Endopterygota</taxon>
        <taxon>Lepidoptera</taxon>
        <taxon>Glossata</taxon>
        <taxon>Ditrysia</taxon>
        <taxon>Tineoidea</taxon>
        <taxon>Psychidae</taxon>
        <taxon>Oiketicinae</taxon>
        <taxon>Eumeta</taxon>
    </lineage>
</organism>